<feature type="transmembrane region" description="Helical" evidence="4">
    <location>
        <begin position="12"/>
        <end position="32"/>
    </location>
</feature>
<name>A0ABS8D1V8_9NEIS</name>
<keyword evidence="4" id="KW-0472">Membrane</keyword>
<dbReference type="InterPro" id="IPR004090">
    <property type="entry name" value="Chemotax_Me-accpt_rcpt"/>
</dbReference>
<dbReference type="EMBL" id="JAJBZT010000001">
    <property type="protein sequence ID" value="MCB6182183.1"/>
    <property type="molecule type" value="Genomic_DNA"/>
</dbReference>
<dbReference type="RefSeq" id="WP_227177688.1">
    <property type="nucleotide sequence ID" value="NZ_JAJBZT010000001.1"/>
</dbReference>
<dbReference type="PROSITE" id="PS50111">
    <property type="entry name" value="CHEMOTAXIS_TRANSDUC_2"/>
    <property type="match status" value="1"/>
</dbReference>
<dbReference type="PRINTS" id="PR00260">
    <property type="entry name" value="CHEMTRNSDUCR"/>
</dbReference>
<keyword evidence="4" id="KW-1133">Transmembrane helix</keyword>
<keyword evidence="8" id="KW-1185">Reference proteome</keyword>
<evidence type="ECO:0000259" key="5">
    <source>
        <dbReference type="PROSITE" id="PS50111"/>
    </source>
</evidence>
<dbReference type="Pfam" id="PF00015">
    <property type="entry name" value="MCPsignal"/>
    <property type="match status" value="1"/>
</dbReference>
<comment type="similarity">
    <text evidence="2">Belongs to the methyl-accepting chemotaxis (MCP) protein family.</text>
</comment>
<comment type="caution">
    <text evidence="7">The sequence shown here is derived from an EMBL/GenBank/DDBJ whole genome shotgun (WGS) entry which is preliminary data.</text>
</comment>
<dbReference type="PANTHER" id="PTHR32089:SF112">
    <property type="entry name" value="LYSOZYME-LIKE PROTEIN-RELATED"/>
    <property type="match status" value="1"/>
</dbReference>
<evidence type="ECO:0000313" key="7">
    <source>
        <dbReference type="EMBL" id="MCB6182183.1"/>
    </source>
</evidence>
<dbReference type="SUPFAM" id="SSF58104">
    <property type="entry name" value="Methyl-accepting chemotaxis protein (MCP) signaling domain"/>
    <property type="match status" value="1"/>
</dbReference>
<dbReference type="InterPro" id="IPR004089">
    <property type="entry name" value="MCPsignal_dom"/>
</dbReference>
<keyword evidence="4" id="KW-0812">Transmembrane</keyword>
<accession>A0ABS8D1V8</accession>
<dbReference type="Gene3D" id="1.10.287.950">
    <property type="entry name" value="Methyl-accepting chemotaxis protein"/>
    <property type="match status" value="1"/>
</dbReference>
<gene>
    <name evidence="7" type="ORF">LIN78_01260</name>
</gene>
<keyword evidence="1 3" id="KW-0807">Transducer</keyword>
<dbReference type="PANTHER" id="PTHR32089">
    <property type="entry name" value="METHYL-ACCEPTING CHEMOTAXIS PROTEIN MCPB"/>
    <property type="match status" value="1"/>
</dbReference>
<proteinExistence type="inferred from homology"/>
<feature type="domain" description="Methyl-accepting transducer" evidence="5">
    <location>
        <begin position="265"/>
        <end position="508"/>
    </location>
</feature>
<evidence type="ECO:0000259" key="6">
    <source>
        <dbReference type="PROSITE" id="PS50885"/>
    </source>
</evidence>
<feature type="domain" description="HAMP" evidence="6">
    <location>
        <begin position="214"/>
        <end position="267"/>
    </location>
</feature>
<sequence>MLKRLRLQTRILCVLVLMNLLTIIAFGSYALFAKFNDLRSEMNARLVAAAHAVPLILGDDFLHRVRDPKGVPQAEYLQVVNKLGNYARDVGLKFAYTMEVKDGKVYYLNDGATKEDTDKDNYAKHLEAYEDASPMVVEADKSGAAQFDEYTDKFGTFRSVFLPMKTSAGEGYVVGIDVTVDHIHGILMSSLWKILGMGAVLLCLAGLFSLWFSKVLAATVNHLTAEIGLIATQRDLTQPLTVKAEDEIGLMAKGLSSLILQIRQTLQHVKASAQQNASTAGSFASAADSMKHQVQAGAARLQDVSGYASTIRDRSEMAVSQADAAVKEIQDANSRLQGVSTTLDEMANAVASSASSSDQLVAELHRLTGETTNISSVLADISRISKQTNLLALNAAIESARAGEQGRGFAVVADEVRKLALQTDEALEQTNAVIERIVQSIDMVSSRINAAASDSQSLVDRSKGAKVAMEEMSSLMLSAGVVVNQTRSGSQDIHEAVHAISVQLNELQSVLSGGEQDATNIQQKARELGVTSDALIVQVNEFKA</sequence>
<evidence type="ECO:0000256" key="1">
    <source>
        <dbReference type="ARBA" id="ARBA00023224"/>
    </source>
</evidence>
<evidence type="ECO:0000313" key="8">
    <source>
        <dbReference type="Proteomes" id="UP001165395"/>
    </source>
</evidence>
<organism evidence="7 8">
    <name type="scientific">Leeia speluncae</name>
    <dbReference type="NCBI Taxonomy" id="2884804"/>
    <lineage>
        <taxon>Bacteria</taxon>
        <taxon>Pseudomonadati</taxon>
        <taxon>Pseudomonadota</taxon>
        <taxon>Betaproteobacteria</taxon>
        <taxon>Neisseriales</taxon>
        <taxon>Leeiaceae</taxon>
        <taxon>Leeia</taxon>
    </lineage>
</organism>
<evidence type="ECO:0000256" key="3">
    <source>
        <dbReference type="PROSITE-ProRule" id="PRU00284"/>
    </source>
</evidence>
<evidence type="ECO:0000256" key="4">
    <source>
        <dbReference type="SAM" id="Phobius"/>
    </source>
</evidence>
<dbReference type="InterPro" id="IPR003660">
    <property type="entry name" value="HAMP_dom"/>
</dbReference>
<evidence type="ECO:0000256" key="2">
    <source>
        <dbReference type="ARBA" id="ARBA00029447"/>
    </source>
</evidence>
<protein>
    <submittedName>
        <fullName evidence="7">Methyl-accepting chemotaxis protein</fullName>
    </submittedName>
</protein>
<dbReference type="SMART" id="SM00283">
    <property type="entry name" value="MA"/>
    <property type="match status" value="1"/>
</dbReference>
<reference evidence="7" key="1">
    <citation type="submission" date="2021-10" db="EMBL/GenBank/DDBJ databases">
        <title>The complete genome sequence of Leeia sp. TBRC 13508.</title>
        <authorList>
            <person name="Charoenyingcharoen P."/>
            <person name="Yukphan P."/>
        </authorList>
    </citation>
    <scope>NUCLEOTIDE SEQUENCE</scope>
    <source>
        <strain evidence="7">TBRC 13508</strain>
    </source>
</reference>
<dbReference type="PROSITE" id="PS50885">
    <property type="entry name" value="HAMP"/>
    <property type="match status" value="1"/>
</dbReference>
<dbReference type="Proteomes" id="UP001165395">
    <property type="component" value="Unassembled WGS sequence"/>
</dbReference>